<sequence length="140" mass="15625">MPPGAPRATSPWIRSPGRRASGLSSTPGTWGSRCGRRAPSDSSPWRPRLSRPRSPRQGHCPDLLVHWLNTALLEGELRRAVWTRADVSLLTTARIEGTLSGQRLDPRRQTFLREIKAVSMHGLALELEASRCRCRLILDV</sequence>
<reference evidence="7 8" key="1">
    <citation type="journal article" date="2019" name="Nat. Microbiol.">
        <title>Mediterranean grassland soil C-N compound turnover is dependent on rainfall and depth, and is mediated by genomically divergent microorganisms.</title>
        <authorList>
            <person name="Diamond S."/>
            <person name="Andeer P.F."/>
            <person name="Li Z."/>
            <person name="Crits-Christoph A."/>
            <person name="Burstein D."/>
            <person name="Anantharaman K."/>
            <person name="Lane K.R."/>
            <person name="Thomas B.C."/>
            <person name="Pan C."/>
            <person name="Northen T.R."/>
            <person name="Banfield J.F."/>
        </authorList>
    </citation>
    <scope>NUCLEOTIDE SEQUENCE [LARGE SCALE GENOMIC DNA]</scope>
    <source>
        <strain evidence="7">WS_8</strain>
    </source>
</reference>
<feature type="region of interest" description="Disordered" evidence="5">
    <location>
        <begin position="1"/>
        <end position="57"/>
    </location>
</feature>
<evidence type="ECO:0000313" key="7">
    <source>
        <dbReference type="EMBL" id="TMQ68497.1"/>
    </source>
</evidence>
<keyword evidence="4" id="KW-0106">Calcium</keyword>
<name>A0A538TXW7_UNCEI</name>
<accession>A0A538TXW7</accession>
<dbReference type="SUPFAM" id="SSF69819">
    <property type="entry name" value="MTH1598-like"/>
    <property type="match status" value="1"/>
</dbReference>
<protein>
    <submittedName>
        <fullName evidence="7">Archease</fullName>
    </submittedName>
</protein>
<organism evidence="7 8">
    <name type="scientific">Eiseniibacteriota bacterium</name>
    <dbReference type="NCBI Taxonomy" id="2212470"/>
    <lineage>
        <taxon>Bacteria</taxon>
        <taxon>Candidatus Eiseniibacteriota</taxon>
    </lineage>
</organism>
<evidence type="ECO:0000313" key="8">
    <source>
        <dbReference type="Proteomes" id="UP000316609"/>
    </source>
</evidence>
<dbReference type="GO" id="GO:0046872">
    <property type="term" value="F:metal ion binding"/>
    <property type="evidence" value="ECO:0007669"/>
    <property type="project" value="UniProtKB-KW"/>
</dbReference>
<evidence type="ECO:0000256" key="2">
    <source>
        <dbReference type="ARBA" id="ARBA00022694"/>
    </source>
</evidence>
<keyword evidence="2" id="KW-0819">tRNA processing</keyword>
<dbReference type="InterPro" id="IPR023572">
    <property type="entry name" value="Archease_dom"/>
</dbReference>
<gene>
    <name evidence="7" type="ORF">E6K78_00675</name>
</gene>
<comment type="caution">
    <text evidence="7">The sequence shown here is derived from an EMBL/GenBank/DDBJ whole genome shotgun (WGS) entry which is preliminary data.</text>
</comment>
<comment type="similarity">
    <text evidence="1">Belongs to the archease family.</text>
</comment>
<evidence type="ECO:0000259" key="6">
    <source>
        <dbReference type="Pfam" id="PF01951"/>
    </source>
</evidence>
<dbReference type="GO" id="GO:0008033">
    <property type="term" value="P:tRNA processing"/>
    <property type="evidence" value="ECO:0007669"/>
    <property type="project" value="UniProtKB-KW"/>
</dbReference>
<evidence type="ECO:0000256" key="4">
    <source>
        <dbReference type="ARBA" id="ARBA00022837"/>
    </source>
</evidence>
<dbReference type="AlphaFoldDB" id="A0A538TXW7"/>
<evidence type="ECO:0000256" key="3">
    <source>
        <dbReference type="ARBA" id="ARBA00022723"/>
    </source>
</evidence>
<dbReference type="Gene3D" id="3.55.10.10">
    <property type="entry name" value="Archease domain"/>
    <property type="match status" value="1"/>
</dbReference>
<dbReference type="Proteomes" id="UP000316609">
    <property type="component" value="Unassembled WGS sequence"/>
</dbReference>
<evidence type="ECO:0000256" key="5">
    <source>
        <dbReference type="SAM" id="MobiDB-lite"/>
    </source>
</evidence>
<feature type="domain" description="Archease" evidence="6">
    <location>
        <begin position="60"/>
        <end position="140"/>
    </location>
</feature>
<dbReference type="InterPro" id="IPR036820">
    <property type="entry name" value="Archease_dom_sf"/>
</dbReference>
<dbReference type="Pfam" id="PF01951">
    <property type="entry name" value="Archease"/>
    <property type="match status" value="1"/>
</dbReference>
<dbReference type="EMBL" id="VBOY01000007">
    <property type="protein sequence ID" value="TMQ68497.1"/>
    <property type="molecule type" value="Genomic_DNA"/>
</dbReference>
<keyword evidence="3" id="KW-0479">Metal-binding</keyword>
<proteinExistence type="inferred from homology"/>
<evidence type="ECO:0000256" key="1">
    <source>
        <dbReference type="ARBA" id="ARBA00007963"/>
    </source>
</evidence>